<organism evidence="4 5">
    <name type="scientific">Strongylus vulgaris</name>
    <name type="common">Blood worm</name>
    <dbReference type="NCBI Taxonomy" id="40348"/>
    <lineage>
        <taxon>Eukaryota</taxon>
        <taxon>Metazoa</taxon>
        <taxon>Ecdysozoa</taxon>
        <taxon>Nematoda</taxon>
        <taxon>Chromadorea</taxon>
        <taxon>Rhabditida</taxon>
        <taxon>Rhabditina</taxon>
        <taxon>Rhabditomorpha</taxon>
        <taxon>Strongyloidea</taxon>
        <taxon>Strongylidae</taxon>
        <taxon>Strongylus</taxon>
    </lineage>
</organism>
<evidence type="ECO:0000313" key="5">
    <source>
        <dbReference type="Proteomes" id="UP000270094"/>
    </source>
</evidence>
<proteinExistence type="predicted"/>
<dbReference type="PANTHER" id="PTHR24223:SF330">
    <property type="entry name" value="ATP-BINDING CASSETTE SUB-FAMILY C MEMBER 10"/>
    <property type="match status" value="1"/>
</dbReference>
<dbReference type="InterPro" id="IPR027417">
    <property type="entry name" value="P-loop_NTPase"/>
</dbReference>
<dbReference type="Pfam" id="PF00005">
    <property type="entry name" value="ABC_tran"/>
    <property type="match status" value="1"/>
</dbReference>
<dbReference type="AlphaFoldDB" id="A0A3P7L435"/>
<reference evidence="4 5" key="1">
    <citation type="submission" date="2018-11" db="EMBL/GenBank/DDBJ databases">
        <authorList>
            <consortium name="Pathogen Informatics"/>
        </authorList>
    </citation>
    <scope>NUCLEOTIDE SEQUENCE [LARGE SCALE GENOMIC DNA]</scope>
</reference>
<dbReference type="SUPFAM" id="SSF52540">
    <property type="entry name" value="P-loop containing nucleoside triphosphate hydrolases"/>
    <property type="match status" value="1"/>
</dbReference>
<dbReference type="Proteomes" id="UP000270094">
    <property type="component" value="Unassembled WGS sequence"/>
</dbReference>
<keyword evidence="1" id="KW-0547">Nucleotide-binding</keyword>
<dbReference type="GO" id="GO:0042626">
    <property type="term" value="F:ATPase-coupled transmembrane transporter activity"/>
    <property type="evidence" value="ECO:0007669"/>
    <property type="project" value="TreeGrafter"/>
</dbReference>
<dbReference type="GO" id="GO:0016887">
    <property type="term" value="F:ATP hydrolysis activity"/>
    <property type="evidence" value="ECO:0007669"/>
    <property type="project" value="InterPro"/>
</dbReference>
<keyword evidence="2" id="KW-0067">ATP-binding</keyword>
<evidence type="ECO:0000256" key="1">
    <source>
        <dbReference type="ARBA" id="ARBA00022741"/>
    </source>
</evidence>
<accession>A0A3P7L435</accession>
<feature type="domain" description="ABC transporter" evidence="3">
    <location>
        <begin position="50"/>
        <end position="151"/>
    </location>
</feature>
<dbReference type="EMBL" id="UYYB01033092">
    <property type="protein sequence ID" value="VDM73918.1"/>
    <property type="molecule type" value="Genomic_DNA"/>
</dbReference>
<protein>
    <recommendedName>
        <fullName evidence="3">ABC transporter domain-containing protein</fullName>
    </recommendedName>
</protein>
<dbReference type="PANTHER" id="PTHR24223">
    <property type="entry name" value="ATP-BINDING CASSETTE SUB-FAMILY C"/>
    <property type="match status" value="1"/>
</dbReference>
<sequence>MVSVERINDYLTNVPAEDDEGKSEPPLEFSGRIELKKVFLRYSRYLPLALDDINVTIAPGEKVAIIGRTGSGKTTFMQALLRTISIESGQIMLDGLDASTISLKMLRKVFGVVPQHPFIFSGSLYENLAVGCEHASEDQVATIARNAHLGRICRILKERLSSKRIQLL</sequence>
<name>A0A3P7L435_STRVU</name>
<gene>
    <name evidence="4" type="ORF">SVUK_LOCUS8916</name>
</gene>
<dbReference type="InterPro" id="IPR050173">
    <property type="entry name" value="ABC_transporter_C-like"/>
</dbReference>
<dbReference type="OrthoDB" id="6500128at2759"/>
<evidence type="ECO:0000259" key="3">
    <source>
        <dbReference type="Pfam" id="PF00005"/>
    </source>
</evidence>
<dbReference type="Gene3D" id="3.40.50.300">
    <property type="entry name" value="P-loop containing nucleotide triphosphate hydrolases"/>
    <property type="match status" value="1"/>
</dbReference>
<dbReference type="InterPro" id="IPR003439">
    <property type="entry name" value="ABC_transporter-like_ATP-bd"/>
</dbReference>
<dbReference type="GO" id="GO:0005524">
    <property type="term" value="F:ATP binding"/>
    <property type="evidence" value="ECO:0007669"/>
    <property type="project" value="UniProtKB-KW"/>
</dbReference>
<keyword evidence="5" id="KW-1185">Reference proteome</keyword>
<evidence type="ECO:0000256" key="2">
    <source>
        <dbReference type="ARBA" id="ARBA00022840"/>
    </source>
</evidence>
<evidence type="ECO:0000313" key="4">
    <source>
        <dbReference type="EMBL" id="VDM73918.1"/>
    </source>
</evidence>
<dbReference type="GO" id="GO:0016020">
    <property type="term" value="C:membrane"/>
    <property type="evidence" value="ECO:0007669"/>
    <property type="project" value="TreeGrafter"/>
</dbReference>